<name>A0AAU8B271_9VIRU</name>
<sequence length="51" mass="5833">MEEFAPLILVNIDTFNEVLALIPIGIVTGLLFLCLLYFIGYTIGFIYKIFF</sequence>
<organism evidence="2">
    <name type="scientific">Dulem virus 68</name>
    <dbReference type="NCBI Taxonomy" id="3145779"/>
    <lineage>
        <taxon>Viruses</taxon>
        <taxon>Monodnaviria</taxon>
        <taxon>Loebvirae</taxon>
        <taxon>Hofneiviricota</taxon>
        <taxon>Faserviricetes</taxon>
        <taxon>Tubulavirales</taxon>
        <taxon>Inoviridae</taxon>
        <taxon>Inovirus</taxon>
    </lineage>
</organism>
<reference evidence="2" key="1">
    <citation type="submission" date="2024-03" db="EMBL/GenBank/DDBJ databases">
        <title>Diverse circular DNA viruses in blood, oral, and fecal samples of captive lemurs.</title>
        <authorList>
            <person name="Paietta E.N."/>
            <person name="Kraberger S."/>
            <person name="Lund M.C."/>
            <person name="Custer J.M."/>
            <person name="Vargas K.M."/>
            <person name="Ehmke E.E."/>
            <person name="Yoder A.D."/>
            <person name="Varsani A."/>
        </authorList>
    </citation>
    <scope>NUCLEOTIDE SEQUENCE</scope>
    <source>
        <strain evidence="2">Duke_25FS_81</strain>
    </source>
</reference>
<keyword evidence="1" id="KW-0472">Membrane</keyword>
<evidence type="ECO:0000256" key="1">
    <source>
        <dbReference type="SAM" id="Phobius"/>
    </source>
</evidence>
<keyword evidence="1" id="KW-1133">Transmembrane helix</keyword>
<feature type="transmembrane region" description="Helical" evidence="1">
    <location>
        <begin position="20"/>
        <end position="47"/>
    </location>
</feature>
<dbReference type="EMBL" id="PP511664">
    <property type="protein sequence ID" value="XCD06381.1"/>
    <property type="molecule type" value="Genomic_DNA"/>
</dbReference>
<proteinExistence type="predicted"/>
<protein>
    <submittedName>
        <fullName evidence="2">Uncharacterized protein</fullName>
    </submittedName>
</protein>
<evidence type="ECO:0000313" key="2">
    <source>
        <dbReference type="EMBL" id="XCD06381.1"/>
    </source>
</evidence>
<keyword evidence="1" id="KW-0812">Transmembrane</keyword>
<accession>A0AAU8B271</accession>